<evidence type="ECO:0000256" key="2">
    <source>
        <dbReference type="ARBA" id="ARBA00004496"/>
    </source>
</evidence>
<sequence>MATSEDFFGGNSFISSPSVNDDGKRKVSLSRRALNSRKSLRTFETDPDQEQPIEHIDQQEFGVHLNSLHEINSKTFNPNNAFSYDFISIIDAFLLRRENIDFKMIAMSIDAGTKLYESKVSVVFSNTQKISSSLSMATSEQNAANFDDGLFDNDLGENNARTRRKKQRKNIKTIAANIETLNGKPDTNIEIDPLFHHLSAAFDVGNVNSLLMTNLSVNPHGALLLDSKASLDFDSLPNIECRSMKFPFIKSEYAFEHPYICRPCMNFEFLHRDIDIEPEELTSQRQIDTDTNLNFDFDINANVDDIQEPEELNFDDYVNSSIINDVTVNDNDTGTENILKFLPQANEMDNQLFNREFFTKKISKYSSISRKDRSAPRPKRQKVAPVAFDYLNIVHNDRDKKFKISSSSHFQDQTVSKWISSSKEKRLDEIQRNFHSNNKFCSFLTMNFDFYASLENNNKNKRKINTDDYYDGISNDGGFDEHADETIRHQTNFDFNDDDFIDERPAFNLDLDTEPINNLDTEQPHHVDALDIDYAKVAKKVDIKRVKSSMWSLIKQATVSDPITMMDDIQSIQTPSDNGSQSNFSFFKLRQNLPFTLRQNLNENLSTPISFVALLHLCNEKNLKLTRDELSDFLIDAPTNPCCHLFKCGPKLS</sequence>
<organism evidence="12 13">
    <name type="scientific">Dermatophagoides pteronyssinus</name>
    <name type="common">European house dust mite</name>
    <dbReference type="NCBI Taxonomy" id="6956"/>
    <lineage>
        <taxon>Eukaryota</taxon>
        <taxon>Metazoa</taxon>
        <taxon>Ecdysozoa</taxon>
        <taxon>Arthropoda</taxon>
        <taxon>Chelicerata</taxon>
        <taxon>Arachnida</taxon>
        <taxon>Acari</taxon>
        <taxon>Acariformes</taxon>
        <taxon>Sarcoptiformes</taxon>
        <taxon>Astigmata</taxon>
        <taxon>Psoroptidia</taxon>
        <taxon>Analgoidea</taxon>
        <taxon>Pyroglyphidae</taxon>
        <taxon>Dermatophagoidinae</taxon>
        <taxon>Dermatophagoides</taxon>
    </lineage>
</organism>
<keyword evidence="9" id="KW-0226">DNA condensation</keyword>
<feature type="region of interest" description="Disordered" evidence="11">
    <location>
        <begin position="1"/>
        <end position="27"/>
    </location>
</feature>
<dbReference type="PANTHER" id="PTHR13108:SF9">
    <property type="entry name" value="CONDENSIN COMPLEX SUBUNIT 2"/>
    <property type="match status" value="1"/>
</dbReference>
<evidence type="ECO:0000256" key="7">
    <source>
        <dbReference type="ARBA" id="ARBA00022618"/>
    </source>
</evidence>
<keyword evidence="13" id="KW-1185">Reference proteome</keyword>
<evidence type="ECO:0000256" key="11">
    <source>
        <dbReference type="SAM" id="MobiDB-lite"/>
    </source>
</evidence>
<reference evidence="12 13" key="2">
    <citation type="journal article" date="2022" name="Mol. Biol. Evol.">
        <title>Comparative Genomics Reveals Insights into the Divergent Evolution of Astigmatic Mites and Household Pest Adaptations.</title>
        <authorList>
            <person name="Xiong Q."/>
            <person name="Wan A.T."/>
            <person name="Liu X."/>
            <person name="Fung C.S."/>
            <person name="Xiao X."/>
            <person name="Malainual N."/>
            <person name="Hou J."/>
            <person name="Wang L."/>
            <person name="Wang M."/>
            <person name="Yang K.Y."/>
            <person name="Cui Y."/>
            <person name="Leung E.L."/>
            <person name="Nong W."/>
            <person name="Shin S.K."/>
            <person name="Au S.W."/>
            <person name="Jeong K.Y."/>
            <person name="Chew F.T."/>
            <person name="Hui J.H."/>
            <person name="Leung T.F."/>
            <person name="Tungtrongchitr A."/>
            <person name="Zhong N."/>
            <person name="Liu Z."/>
            <person name="Tsui S.K."/>
        </authorList>
    </citation>
    <scope>NUCLEOTIDE SEQUENCE [LARGE SCALE GENOMIC DNA]</scope>
    <source>
        <strain evidence="12">Derp</strain>
    </source>
</reference>
<evidence type="ECO:0000256" key="3">
    <source>
        <dbReference type="ARBA" id="ARBA00009471"/>
    </source>
</evidence>
<comment type="caution">
    <text evidence="12">The sequence shown here is derived from an EMBL/GenBank/DDBJ whole genome shotgun (WGS) entry which is preliminary data.</text>
</comment>
<dbReference type="InterPro" id="IPR022816">
    <property type="entry name" value="Condensin_barren_su2"/>
</dbReference>
<evidence type="ECO:0000256" key="10">
    <source>
        <dbReference type="ARBA" id="ARBA00023306"/>
    </source>
</evidence>
<evidence type="ECO:0000313" key="12">
    <source>
        <dbReference type="EMBL" id="KAH9424653.1"/>
    </source>
</evidence>
<keyword evidence="6" id="KW-0963">Cytoplasm</keyword>
<keyword evidence="8" id="KW-0498">Mitosis</keyword>
<comment type="subcellular location">
    <subcellularLocation>
        <location evidence="1">Chromosome</location>
    </subcellularLocation>
    <subcellularLocation>
        <location evidence="2">Cytoplasm</location>
    </subcellularLocation>
</comment>
<evidence type="ECO:0000256" key="8">
    <source>
        <dbReference type="ARBA" id="ARBA00022776"/>
    </source>
</evidence>
<evidence type="ECO:0000313" key="13">
    <source>
        <dbReference type="Proteomes" id="UP000887458"/>
    </source>
</evidence>
<gene>
    <name evidence="12" type="ORF">DERP_013076</name>
</gene>
<name>A0ABQ8JQH7_DERPT</name>
<dbReference type="Proteomes" id="UP000887458">
    <property type="component" value="Unassembled WGS sequence"/>
</dbReference>
<dbReference type="Pfam" id="PF05786">
    <property type="entry name" value="Cnd2"/>
    <property type="match status" value="2"/>
</dbReference>
<comment type="similarity">
    <text evidence="3">Belongs to the CND2 (condensin subunit 2) family.</text>
</comment>
<dbReference type="PANTHER" id="PTHR13108">
    <property type="entry name" value="CONDENSIN COMPLEX SUBUNIT 2"/>
    <property type="match status" value="1"/>
</dbReference>
<evidence type="ECO:0000256" key="9">
    <source>
        <dbReference type="ARBA" id="ARBA00023067"/>
    </source>
</evidence>
<reference evidence="12 13" key="1">
    <citation type="journal article" date="2018" name="J. Allergy Clin. Immunol.">
        <title>High-quality assembly of Dermatophagoides pteronyssinus genome and transcriptome reveals a wide range of novel allergens.</title>
        <authorList>
            <person name="Liu X.Y."/>
            <person name="Yang K.Y."/>
            <person name="Wang M.Q."/>
            <person name="Kwok J.S."/>
            <person name="Zeng X."/>
            <person name="Yang Z."/>
            <person name="Xiao X.J."/>
            <person name="Lau C.P."/>
            <person name="Li Y."/>
            <person name="Huang Z.M."/>
            <person name="Ba J.G."/>
            <person name="Yim A.K."/>
            <person name="Ouyang C.Y."/>
            <person name="Ngai S.M."/>
            <person name="Chan T.F."/>
            <person name="Leung E.L."/>
            <person name="Liu L."/>
            <person name="Liu Z.G."/>
            <person name="Tsui S.K."/>
        </authorList>
    </citation>
    <scope>NUCLEOTIDE SEQUENCE [LARGE SCALE GENOMIC DNA]</scope>
    <source>
        <strain evidence="12">Derp</strain>
    </source>
</reference>
<evidence type="ECO:0000256" key="1">
    <source>
        <dbReference type="ARBA" id="ARBA00004286"/>
    </source>
</evidence>
<keyword evidence="10" id="KW-0131">Cell cycle</keyword>
<evidence type="ECO:0000256" key="6">
    <source>
        <dbReference type="ARBA" id="ARBA00022490"/>
    </source>
</evidence>
<evidence type="ECO:0000256" key="4">
    <source>
        <dbReference type="ARBA" id="ARBA00016065"/>
    </source>
</evidence>
<evidence type="ECO:0000256" key="5">
    <source>
        <dbReference type="ARBA" id="ARBA00022454"/>
    </source>
</evidence>
<keyword evidence="7" id="KW-0132">Cell division</keyword>
<keyword evidence="5" id="KW-0158">Chromosome</keyword>
<protein>
    <recommendedName>
        <fullName evidence="4">Condensin complex subunit 2</fullName>
    </recommendedName>
</protein>
<dbReference type="EMBL" id="NJHN03000028">
    <property type="protein sequence ID" value="KAH9424653.1"/>
    <property type="molecule type" value="Genomic_DNA"/>
</dbReference>
<accession>A0ABQ8JQH7</accession>
<proteinExistence type="inferred from homology"/>